<organism evidence="2">
    <name type="scientific">Aphanomyces invadans</name>
    <dbReference type="NCBI Taxonomy" id="157072"/>
    <lineage>
        <taxon>Eukaryota</taxon>
        <taxon>Sar</taxon>
        <taxon>Stramenopiles</taxon>
        <taxon>Oomycota</taxon>
        <taxon>Saprolegniomycetes</taxon>
        <taxon>Saprolegniales</taxon>
        <taxon>Verrucalvaceae</taxon>
        <taxon>Aphanomyces</taxon>
    </lineage>
</organism>
<dbReference type="EMBL" id="KI913952">
    <property type="protein sequence ID" value="ETW10481.1"/>
    <property type="molecule type" value="Genomic_DNA"/>
</dbReference>
<dbReference type="AlphaFoldDB" id="A0A024UVD8"/>
<evidence type="ECO:0000256" key="1">
    <source>
        <dbReference type="SAM" id="MobiDB-lite"/>
    </source>
</evidence>
<dbReference type="VEuPathDB" id="FungiDB:H310_00775"/>
<dbReference type="GeneID" id="20077825"/>
<feature type="compositionally biased region" description="Polar residues" evidence="1">
    <location>
        <begin position="8"/>
        <end position="24"/>
    </location>
</feature>
<reference evidence="2" key="1">
    <citation type="submission" date="2013-12" db="EMBL/GenBank/DDBJ databases">
        <title>The Genome Sequence of Aphanomyces invadans NJM9701.</title>
        <authorList>
            <consortium name="The Broad Institute Genomics Platform"/>
            <person name="Russ C."/>
            <person name="Tyler B."/>
            <person name="van West P."/>
            <person name="Dieguez-Uribeondo J."/>
            <person name="Young S.K."/>
            <person name="Zeng Q."/>
            <person name="Gargeya S."/>
            <person name="Fitzgerald M."/>
            <person name="Abouelleil A."/>
            <person name="Alvarado L."/>
            <person name="Chapman S.B."/>
            <person name="Gainer-Dewar J."/>
            <person name="Goldberg J."/>
            <person name="Griggs A."/>
            <person name="Gujja S."/>
            <person name="Hansen M."/>
            <person name="Howarth C."/>
            <person name="Imamovic A."/>
            <person name="Ireland A."/>
            <person name="Larimer J."/>
            <person name="McCowan C."/>
            <person name="Murphy C."/>
            <person name="Pearson M."/>
            <person name="Poon T.W."/>
            <person name="Priest M."/>
            <person name="Roberts A."/>
            <person name="Saif S."/>
            <person name="Shea T."/>
            <person name="Sykes S."/>
            <person name="Wortman J."/>
            <person name="Nusbaum C."/>
            <person name="Birren B."/>
        </authorList>
    </citation>
    <scope>NUCLEOTIDE SEQUENCE [LARGE SCALE GENOMIC DNA]</scope>
    <source>
        <strain evidence="2">NJM9701</strain>
    </source>
</reference>
<dbReference type="RefSeq" id="XP_008861892.1">
    <property type="nucleotide sequence ID" value="XM_008863670.1"/>
</dbReference>
<protein>
    <submittedName>
        <fullName evidence="2">Uncharacterized protein</fullName>
    </submittedName>
</protein>
<dbReference type="OrthoDB" id="10470263at2759"/>
<name>A0A024UVD8_9STRA</name>
<feature type="region of interest" description="Disordered" evidence="1">
    <location>
        <begin position="1"/>
        <end position="24"/>
    </location>
</feature>
<gene>
    <name evidence="2" type="ORF">H310_00775</name>
</gene>
<accession>A0A024UVD8</accession>
<proteinExistence type="predicted"/>
<sequence length="145" mass="15884">MCSGGGTSNDDSATTQSASTPPQLSICNMTYSSSITTPHFRSARNNSIDFEESFKALVKQTMEKRCTVLNTSPHDVAISLHWRRDYGTATSQPIAIHFGHRRTLSFEEALAAQDMTPSPSTPSPRSVGACQLDDHDDDDIFVMEL</sequence>
<evidence type="ECO:0000313" key="2">
    <source>
        <dbReference type="EMBL" id="ETW10481.1"/>
    </source>
</evidence>